<evidence type="ECO:0000256" key="5">
    <source>
        <dbReference type="SAM" id="SignalP"/>
    </source>
</evidence>
<dbReference type="PRINTS" id="PR01415">
    <property type="entry name" value="ANKYRIN"/>
</dbReference>
<dbReference type="InterPro" id="IPR002110">
    <property type="entry name" value="Ankyrin_rpt"/>
</dbReference>
<dbReference type="SUPFAM" id="SSF48403">
    <property type="entry name" value="Ankyrin repeat"/>
    <property type="match status" value="2"/>
</dbReference>
<evidence type="ECO:0000256" key="4">
    <source>
        <dbReference type="SAM" id="MobiDB-lite"/>
    </source>
</evidence>
<evidence type="ECO:0000259" key="6">
    <source>
        <dbReference type="PROSITE" id="PS50222"/>
    </source>
</evidence>
<evidence type="ECO:0000313" key="8">
    <source>
        <dbReference type="EMBL" id="CAL1144600.1"/>
    </source>
</evidence>
<evidence type="ECO:0000313" key="7">
    <source>
        <dbReference type="EMBL" id="CAI3991225.1"/>
    </source>
</evidence>
<dbReference type="InterPro" id="IPR032675">
    <property type="entry name" value="LRR_dom_sf"/>
</dbReference>
<feature type="domain" description="EF-hand" evidence="6">
    <location>
        <begin position="759"/>
        <end position="794"/>
    </location>
</feature>
<reference evidence="7" key="1">
    <citation type="submission" date="2022-10" db="EMBL/GenBank/DDBJ databases">
        <authorList>
            <person name="Chen Y."/>
            <person name="Dougan E. K."/>
            <person name="Chan C."/>
            <person name="Rhodes N."/>
            <person name="Thang M."/>
        </authorList>
    </citation>
    <scope>NUCLEOTIDE SEQUENCE</scope>
</reference>
<feature type="repeat" description="ANK" evidence="3">
    <location>
        <begin position="229"/>
        <end position="261"/>
    </location>
</feature>
<feature type="repeat" description="ANK" evidence="3">
    <location>
        <begin position="955"/>
        <end position="987"/>
    </location>
</feature>
<dbReference type="PROSITE" id="PS50222">
    <property type="entry name" value="EF_HAND_2"/>
    <property type="match status" value="1"/>
</dbReference>
<feature type="repeat" description="ANK" evidence="3">
    <location>
        <begin position="1171"/>
        <end position="1203"/>
    </location>
</feature>
<dbReference type="InterPro" id="IPR036770">
    <property type="entry name" value="Ankyrin_rpt-contain_sf"/>
</dbReference>
<feature type="region of interest" description="Disordered" evidence="4">
    <location>
        <begin position="1728"/>
        <end position="1751"/>
    </location>
</feature>
<accession>A0A9P1CGU8</accession>
<feature type="chain" id="PRO_5043270465" description="EF-hand domain-containing protein" evidence="5">
    <location>
        <begin position="19"/>
        <end position="1865"/>
    </location>
</feature>
<comment type="caution">
    <text evidence="7">The sequence shown here is derived from an EMBL/GenBank/DDBJ whole genome shotgun (WGS) entry which is preliminary data.</text>
</comment>
<reference evidence="8" key="2">
    <citation type="submission" date="2024-04" db="EMBL/GenBank/DDBJ databases">
        <authorList>
            <person name="Chen Y."/>
            <person name="Shah S."/>
            <person name="Dougan E. K."/>
            <person name="Thang M."/>
            <person name="Chan C."/>
        </authorList>
    </citation>
    <scope>NUCLEOTIDE SEQUENCE [LARGE SCALE GENOMIC DNA]</scope>
</reference>
<feature type="repeat" description="ANK" evidence="3">
    <location>
        <begin position="49"/>
        <end position="81"/>
    </location>
</feature>
<dbReference type="Pfam" id="PF13637">
    <property type="entry name" value="Ank_4"/>
    <property type="match status" value="1"/>
</dbReference>
<dbReference type="Gene3D" id="1.25.40.20">
    <property type="entry name" value="Ankyrin repeat-containing domain"/>
    <property type="match status" value="8"/>
</dbReference>
<feature type="repeat" description="ANK" evidence="3">
    <location>
        <begin position="992"/>
        <end position="1020"/>
    </location>
</feature>
<dbReference type="OrthoDB" id="420557at2759"/>
<dbReference type="Pfam" id="PF00023">
    <property type="entry name" value="Ank"/>
    <property type="match status" value="1"/>
</dbReference>
<dbReference type="EMBL" id="CAMXCT030001562">
    <property type="protein sequence ID" value="CAL4778537.1"/>
    <property type="molecule type" value="Genomic_DNA"/>
</dbReference>
<dbReference type="Pfam" id="PF12796">
    <property type="entry name" value="Ank_2"/>
    <property type="match status" value="4"/>
</dbReference>
<feature type="compositionally biased region" description="Basic and acidic residues" evidence="4">
    <location>
        <begin position="1728"/>
        <end position="1747"/>
    </location>
</feature>
<feature type="signal peptide" evidence="5">
    <location>
        <begin position="1"/>
        <end position="18"/>
    </location>
</feature>
<evidence type="ECO:0000313" key="9">
    <source>
        <dbReference type="Proteomes" id="UP001152797"/>
    </source>
</evidence>
<dbReference type="SUPFAM" id="SSF52047">
    <property type="entry name" value="RNI-like"/>
    <property type="match status" value="1"/>
</dbReference>
<feature type="region of interest" description="Disordered" evidence="4">
    <location>
        <begin position="616"/>
        <end position="656"/>
    </location>
</feature>
<evidence type="ECO:0000256" key="2">
    <source>
        <dbReference type="ARBA" id="ARBA00023043"/>
    </source>
</evidence>
<feature type="repeat" description="ANK" evidence="3">
    <location>
        <begin position="1138"/>
        <end position="1170"/>
    </location>
</feature>
<dbReference type="GO" id="GO:0005509">
    <property type="term" value="F:calcium ion binding"/>
    <property type="evidence" value="ECO:0007669"/>
    <property type="project" value="InterPro"/>
</dbReference>
<dbReference type="PROSITE" id="PS50297">
    <property type="entry name" value="ANK_REP_REGION"/>
    <property type="match status" value="13"/>
</dbReference>
<organism evidence="7">
    <name type="scientific">Cladocopium goreaui</name>
    <dbReference type="NCBI Taxonomy" id="2562237"/>
    <lineage>
        <taxon>Eukaryota</taxon>
        <taxon>Sar</taxon>
        <taxon>Alveolata</taxon>
        <taxon>Dinophyceae</taxon>
        <taxon>Suessiales</taxon>
        <taxon>Symbiodiniaceae</taxon>
        <taxon>Cladocopium</taxon>
    </lineage>
</organism>
<feature type="repeat" description="ANK" evidence="3">
    <location>
        <begin position="1021"/>
        <end position="1053"/>
    </location>
</feature>
<protein>
    <recommendedName>
        <fullName evidence="6">EF-hand domain-containing protein</fullName>
    </recommendedName>
</protein>
<gene>
    <name evidence="7" type="ORF">C1SCF055_LOCUS18150</name>
</gene>
<evidence type="ECO:0000256" key="3">
    <source>
        <dbReference type="PROSITE-ProRule" id="PRU00023"/>
    </source>
</evidence>
<feature type="repeat" description="ANK" evidence="3">
    <location>
        <begin position="82"/>
        <end position="114"/>
    </location>
</feature>
<dbReference type="PANTHER" id="PTHR24171">
    <property type="entry name" value="ANKYRIN REPEAT DOMAIN-CONTAINING PROTEIN 39-RELATED"/>
    <property type="match status" value="1"/>
</dbReference>
<dbReference type="PROSITE" id="PS50088">
    <property type="entry name" value="ANK_REPEAT"/>
    <property type="match status" value="13"/>
</dbReference>
<evidence type="ECO:0000256" key="1">
    <source>
        <dbReference type="ARBA" id="ARBA00022737"/>
    </source>
</evidence>
<feature type="repeat" description="ANK" evidence="3">
    <location>
        <begin position="262"/>
        <end position="294"/>
    </location>
</feature>
<sequence length="1865" mass="201650">MLIGFLRELALALTLIGGDILQAAKEGNVGAVRRLLQKDPPSLEQVDKDGDGPLTYAAVHGHLEVVEALLAAGASVEAKNHNGEGPLHLAAANCHLEVVEALLAAGASVDAKSNSGEQPLHLAAWTCNLEAVQALLAAGASVEAKSDKGATPLHWAADNGQAAVVEQLLAAGAAVDAVDNQGRTPLHDAAKWGHTAVVEQLLVAGAAVDAASSDGQGPWKRPVGSGDDRGRTALHWAAGRGRAAVVEQLLAAGAAVDAADNLGRTALHWAAIDGDAAVVERLLAVGAAVDAVDSDGKTPYDCAKQNDHRQVMGVLDPVFVALLSGRSCRCNSAHETVQDLKEEAERKLGTTIEHLIGPDMQPLNGAMTLQEANILPGNTLTAVLDPVVLKDFGHGISMKTAQSVFDEYGPRMEVLADWKDLKDPSSLEEVLHPGHAALSQLVRLSPEDVTFPKPVEVEMPTCVGAKSVWRSSATGWERLLGAKFSDGRVVVALSHFCDVVATGPCGLKAVGFIDPHGANAKVALLHVACESCQNSLEQLCSDADMLGSFKKCGPSVPLGTYRHDEDLELRQGQEAMNMRVRFHRMPQISRKLVAHSASHFSVEIEGDDHQFEELRSEAATSATASNPTASDPPSAPATSQAMPAAAMTSDVSMAQERPERGHLLLSGRFNSDTVINYMKAVKRRLEERRIPVYMVQAQVGQSFAELTRIGLGRAKGMVAFCTSEYGNSTFMAKDGQDTSAGRPRCETSNFGIYAVLTLADHAGVEAIFQHLDPTGSGTLGKEELLSILSGLGVSDQELPGSPCHVGMSADDHNPVQLWADFLSHSDMTCAMFLRNTLKDGKEVEGQWAVLRQDVQTELNISEPNGPGSKVEAEDWRSGGSCFHWDPQGTKFHRVEKYSQGRVGAVGGHILQAAEEGNVGAVRRLLQVDPQSLEQVDEDGGNLRRDIGLKVEQVVIGGGPLAIAARKGHLEVVQVLLAAGASVEAMNKFCFRPLHLAAAKNHPEVVEVLLAAGAWVEAKNDNGATPLHWAAERGHAAVVEQLLAAGAAVDAASSDGRGRTPLHDAAKWGHTAVMEQLLAAGAAVDAASSDGQGPWKRPVPSVRSLGDLHKHQQQIVATIEPARYTILEKMKLRDFTPQIRRTPLHSAALNGHTAVMEQLLAAGAAVDAASSDGATPLHYAALNNHTAVVERLLAAGAAVDAADNNGVTPYDTAKHFGRRKVMGVLDPVFVALLSGRSCKCSSYHETVQELKEEAEKKLGITIQRLIGVNMEPLNEAKTLEEAGVLPGHTLTAVIAPAAGQGDVSEAGRIDVGHNILQGGDLQNPNDFIEFLISANIRLVRAEFLIELDETGTPMPRRQEAEFMHVQSGATALVELSEYKELHVNQTSGWLRHVTIRTAEGPSIVRFRSISHMWEAMEHPDPWGFQVRSIVERYRELPKDSVTWVFVDFMSLYQYKRSAEEDEFFRKGLKRMHWLYSHEIVQVDILTELTPEDKKFEGEILVYNATEDQVKLTPICELRLNNPPYELRGWCQSESEWSRLRMDVLGGCIPTPPEIFRKRMQRMRFTHRNDAEQVLALQEKVFRDKVSKTTHLQLQQLSGDDLECLHDALPHYNRLEYMVVNGNALKGQDAVAMVTSGAADIQMESCSLQDEDADAISEALMSSAADRLEHLSLTGNRFSDIGTAALRKVMEQRPQLKIRLCHTQKPANVAMRDPSLHDVVTAAAAPWTVPKKDDELHENGEKASGREKSSSVCGPNPGWPKFCRADADRIGPCQRHGGFLRDGAYTGAGEETFHELEYAHDNKLHIFPTRLCEEWAPAPQNNPRGTFQNEFVFKNGLVYVDDRQMNNAEGAADQIADSVTSSGIFAN</sequence>
<keyword evidence="2 3" id="KW-0040">ANK repeat</keyword>
<feature type="repeat" description="ANK" evidence="3">
    <location>
        <begin position="148"/>
        <end position="180"/>
    </location>
</feature>
<feature type="repeat" description="ANK" evidence="3">
    <location>
        <begin position="115"/>
        <end position="147"/>
    </location>
</feature>
<keyword evidence="5" id="KW-0732">Signal</keyword>
<dbReference type="SMART" id="SM00248">
    <property type="entry name" value="ANK"/>
    <property type="match status" value="13"/>
</dbReference>
<dbReference type="CDD" id="cd17039">
    <property type="entry name" value="Ubl_ubiquitin_like"/>
    <property type="match status" value="2"/>
</dbReference>
<dbReference type="Proteomes" id="UP001152797">
    <property type="component" value="Unassembled WGS sequence"/>
</dbReference>
<dbReference type="InterPro" id="IPR002048">
    <property type="entry name" value="EF_hand_dom"/>
</dbReference>
<feature type="repeat" description="ANK" evidence="3">
    <location>
        <begin position="181"/>
        <end position="213"/>
    </location>
</feature>
<dbReference type="Gene3D" id="2.60.220.30">
    <property type="match status" value="1"/>
</dbReference>
<keyword evidence="9" id="KW-1185">Reference proteome</keyword>
<dbReference type="EMBL" id="CAMXCT010001562">
    <property type="protein sequence ID" value="CAI3991225.1"/>
    <property type="molecule type" value="Genomic_DNA"/>
</dbReference>
<proteinExistence type="predicted"/>
<keyword evidence="1" id="KW-0677">Repeat</keyword>
<feature type="repeat" description="ANK" evidence="3">
    <location>
        <begin position="1056"/>
        <end position="1088"/>
    </location>
</feature>
<name>A0A9P1CGU8_9DINO</name>
<feature type="compositionally biased region" description="Low complexity" evidence="4">
    <location>
        <begin position="617"/>
        <end position="649"/>
    </location>
</feature>
<dbReference type="Gene3D" id="3.80.10.10">
    <property type="entry name" value="Ribonuclease Inhibitor"/>
    <property type="match status" value="1"/>
</dbReference>
<dbReference type="EMBL" id="CAMXCT020001562">
    <property type="protein sequence ID" value="CAL1144600.1"/>
    <property type="molecule type" value="Genomic_DNA"/>
</dbReference>